<dbReference type="AlphaFoldDB" id="A0AAU2HAJ2"/>
<dbReference type="EMBL" id="CP108253">
    <property type="protein sequence ID" value="WTU44908.1"/>
    <property type="molecule type" value="Genomic_DNA"/>
</dbReference>
<sequence length="149" mass="16402">MRYYAAGRRPEILVESGKASLEAFVPQTHLPGHEAEVDFGDVTVRLAGELVTRYLFSFRLSYSGKAVHRVFASCGQEAFFEGHVHALRTLGGVVAFRSHFGIESDRSLRSSMASRPGGRLAIPRLRCPWKRSQESSTAATASISTSWSL</sequence>
<gene>
    <name evidence="1" type="ORF">OHV25_37695</name>
</gene>
<protein>
    <submittedName>
        <fullName evidence="1">Uncharacterized protein</fullName>
    </submittedName>
</protein>
<proteinExistence type="predicted"/>
<accession>A0AAU2HAJ2</accession>
<reference evidence="1" key="1">
    <citation type="submission" date="2022-10" db="EMBL/GenBank/DDBJ databases">
        <title>The complete genomes of actinobacterial strains from the NBC collection.</title>
        <authorList>
            <person name="Joergensen T.S."/>
            <person name="Alvarez Arevalo M."/>
            <person name="Sterndorff E.B."/>
            <person name="Faurdal D."/>
            <person name="Vuksanovic O."/>
            <person name="Mourched A.-S."/>
            <person name="Charusanti P."/>
            <person name="Shaw S."/>
            <person name="Blin K."/>
            <person name="Weber T."/>
        </authorList>
    </citation>
    <scope>NUCLEOTIDE SEQUENCE</scope>
    <source>
        <strain evidence="1">NBC_00060</strain>
    </source>
</reference>
<organism evidence="1">
    <name type="scientific">Streptomyces sp. NBC_00060</name>
    <dbReference type="NCBI Taxonomy" id="2975636"/>
    <lineage>
        <taxon>Bacteria</taxon>
        <taxon>Bacillati</taxon>
        <taxon>Actinomycetota</taxon>
        <taxon>Actinomycetes</taxon>
        <taxon>Kitasatosporales</taxon>
        <taxon>Streptomycetaceae</taxon>
        <taxon>Streptomyces</taxon>
    </lineage>
</organism>
<name>A0AAU2HAJ2_9ACTN</name>
<evidence type="ECO:0000313" key="1">
    <source>
        <dbReference type="EMBL" id="WTU44908.1"/>
    </source>
</evidence>